<comment type="caution">
    <text evidence="1">The sequence shown here is derived from an EMBL/GenBank/DDBJ whole genome shotgun (WGS) entry which is preliminary data.</text>
</comment>
<accession>A0A0V0S6I7</accession>
<proteinExistence type="predicted"/>
<reference evidence="1 2" key="1">
    <citation type="submission" date="2015-01" db="EMBL/GenBank/DDBJ databases">
        <title>Evolution of Trichinella species and genotypes.</title>
        <authorList>
            <person name="Korhonen P.K."/>
            <person name="Edoardo P."/>
            <person name="Giuseppe L.R."/>
            <person name="Gasser R.B."/>
        </authorList>
    </citation>
    <scope>NUCLEOTIDE SEQUENCE [LARGE SCALE GENOMIC DNA]</scope>
    <source>
        <strain evidence="1">ISS37</strain>
    </source>
</reference>
<dbReference type="OrthoDB" id="10456962at2759"/>
<keyword evidence="2" id="KW-1185">Reference proteome</keyword>
<dbReference type="AlphaFoldDB" id="A0A0V0S6I7"/>
<evidence type="ECO:0000313" key="1">
    <source>
        <dbReference type="EMBL" id="KRX22313.1"/>
    </source>
</evidence>
<dbReference type="EMBL" id="JYDL01000032">
    <property type="protein sequence ID" value="KRX22313.1"/>
    <property type="molecule type" value="Genomic_DNA"/>
</dbReference>
<sequence>METISVKRLPHQRFALGEFNAWMKKDVAQNQIQDLSEIIPNGEMCNSCISFVFFNAHAVIYRKACKRHCFQSSWNFLFYPICDKHCFGNGN</sequence>
<name>A0A0V0S6I7_9BILA</name>
<dbReference type="Proteomes" id="UP000054630">
    <property type="component" value="Unassembled WGS sequence"/>
</dbReference>
<gene>
    <name evidence="1" type="ORF">T07_7401</name>
</gene>
<protein>
    <submittedName>
        <fullName evidence="1">Uncharacterized protein</fullName>
    </submittedName>
</protein>
<evidence type="ECO:0000313" key="2">
    <source>
        <dbReference type="Proteomes" id="UP000054630"/>
    </source>
</evidence>
<organism evidence="1 2">
    <name type="scientific">Trichinella nelsoni</name>
    <dbReference type="NCBI Taxonomy" id="6336"/>
    <lineage>
        <taxon>Eukaryota</taxon>
        <taxon>Metazoa</taxon>
        <taxon>Ecdysozoa</taxon>
        <taxon>Nematoda</taxon>
        <taxon>Enoplea</taxon>
        <taxon>Dorylaimia</taxon>
        <taxon>Trichinellida</taxon>
        <taxon>Trichinellidae</taxon>
        <taxon>Trichinella</taxon>
    </lineage>
</organism>